<feature type="domain" description="Transcription regulator PadR C-terminal" evidence="2">
    <location>
        <begin position="89"/>
        <end position="170"/>
    </location>
</feature>
<comment type="caution">
    <text evidence="3">The sequence shown here is derived from an EMBL/GenBank/DDBJ whole genome shotgun (WGS) entry which is preliminary data.</text>
</comment>
<gene>
    <name evidence="3" type="ORF">P9847_27115</name>
</gene>
<dbReference type="EMBL" id="JARTLD010000084">
    <property type="protein sequence ID" value="MED5020938.1"/>
    <property type="molecule type" value="Genomic_DNA"/>
</dbReference>
<evidence type="ECO:0000313" key="3">
    <source>
        <dbReference type="EMBL" id="MED5020938.1"/>
    </source>
</evidence>
<dbReference type="Gene3D" id="1.10.10.10">
    <property type="entry name" value="Winged helix-like DNA-binding domain superfamily/Winged helix DNA-binding domain"/>
    <property type="match status" value="1"/>
</dbReference>
<dbReference type="Gene3D" id="6.10.140.190">
    <property type="match status" value="1"/>
</dbReference>
<reference evidence="3 4" key="1">
    <citation type="submission" date="2023-03" db="EMBL/GenBank/DDBJ databases">
        <title>Bacillus Genome Sequencing.</title>
        <authorList>
            <person name="Dunlap C."/>
        </authorList>
    </citation>
    <scope>NUCLEOTIDE SEQUENCE [LARGE SCALE GENOMIC DNA]</scope>
    <source>
        <strain evidence="3 4">NRS-52</strain>
    </source>
</reference>
<dbReference type="InterPro" id="IPR036388">
    <property type="entry name" value="WH-like_DNA-bd_sf"/>
</dbReference>
<organism evidence="3 4">
    <name type="scientific">Paenibacillus chibensis</name>
    <dbReference type="NCBI Taxonomy" id="59846"/>
    <lineage>
        <taxon>Bacteria</taxon>
        <taxon>Bacillati</taxon>
        <taxon>Bacillota</taxon>
        <taxon>Bacilli</taxon>
        <taxon>Bacillales</taxon>
        <taxon>Paenibacillaceae</taxon>
        <taxon>Paenibacillus</taxon>
    </lineage>
</organism>
<keyword evidence="4" id="KW-1185">Reference proteome</keyword>
<evidence type="ECO:0000259" key="2">
    <source>
        <dbReference type="Pfam" id="PF10400"/>
    </source>
</evidence>
<dbReference type="PANTHER" id="PTHR43252">
    <property type="entry name" value="TRANSCRIPTIONAL REGULATOR YQJI"/>
    <property type="match status" value="1"/>
</dbReference>
<evidence type="ECO:0000259" key="1">
    <source>
        <dbReference type="Pfam" id="PF03551"/>
    </source>
</evidence>
<evidence type="ECO:0000313" key="4">
    <source>
        <dbReference type="Proteomes" id="UP001343257"/>
    </source>
</evidence>
<dbReference type="Pfam" id="PF03551">
    <property type="entry name" value="PadR"/>
    <property type="match status" value="1"/>
</dbReference>
<dbReference type="InterPro" id="IPR036390">
    <property type="entry name" value="WH_DNA-bd_sf"/>
</dbReference>
<dbReference type="InterPro" id="IPR005149">
    <property type="entry name" value="Tscrpt_reg_PadR_N"/>
</dbReference>
<sequence>MLEYIILGLLMEGNMSGYDMKKTIDLSIGMFYKASFGSLYPALKRLTDKEWVSVAEEEGSSKNKKIYSLLPEGRQQLLHWLGEPLTLNRNEFLLKVFFYDYLDEGTRNQRLEEYRSKLNQEIGRLQAVEQIVAGELAEIPDPQKHFFRVSVLSYGKHFFKMEKEYVEQLIQGADPNHENPGQTSKP</sequence>
<dbReference type="Pfam" id="PF10400">
    <property type="entry name" value="Vir_act_alpha_C"/>
    <property type="match status" value="1"/>
</dbReference>
<proteinExistence type="predicted"/>
<name>A0ABU6Q1C2_9BACL</name>
<dbReference type="PANTHER" id="PTHR43252:SF6">
    <property type="entry name" value="NEGATIVE TRANSCRIPTION REGULATOR PADR"/>
    <property type="match status" value="1"/>
</dbReference>
<dbReference type="InterPro" id="IPR018309">
    <property type="entry name" value="Tscrpt_reg_PadR_C"/>
</dbReference>
<accession>A0ABU6Q1C2</accession>
<dbReference type="RefSeq" id="WP_328282353.1">
    <property type="nucleotide sequence ID" value="NZ_JARTLD010000084.1"/>
</dbReference>
<protein>
    <submittedName>
        <fullName evidence="3">PadR family transcriptional regulator</fullName>
    </submittedName>
</protein>
<dbReference type="Proteomes" id="UP001343257">
    <property type="component" value="Unassembled WGS sequence"/>
</dbReference>
<feature type="domain" description="Transcription regulator PadR N-terminal" evidence="1">
    <location>
        <begin position="6"/>
        <end position="77"/>
    </location>
</feature>
<dbReference type="SUPFAM" id="SSF46785">
    <property type="entry name" value="Winged helix' DNA-binding domain"/>
    <property type="match status" value="1"/>
</dbReference>